<dbReference type="AlphaFoldDB" id="F6GYC8"/>
<evidence type="ECO:0000313" key="3">
    <source>
        <dbReference type="Proteomes" id="UP000009183"/>
    </source>
</evidence>
<feature type="compositionally biased region" description="Polar residues" evidence="1">
    <location>
        <begin position="1"/>
        <end position="11"/>
    </location>
</feature>
<feature type="region of interest" description="Disordered" evidence="1">
    <location>
        <begin position="1"/>
        <end position="25"/>
    </location>
</feature>
<dbReference type="InParanoid" id="F6GYC8"/>
<dbReference type="PaxDb" id="29760-VIT_18s0075g00990.t01"/>
<dbReference type="HOGENOM" id="CLU_3419854_0_0_1"/>
<accession>F6GYC8</accession>
<name>F6GYC8_VITVI</name>
<keyword evidence="3" id="KW-1185">Reference proteome</keyword>
<gene>
    <name evidence="2" type="ordered locus">VIT_18s0075g00990</name>
</gene>
<protein>
    <submittedName>
        <fullName evidence="2">Uncharacterized protein</fullName>
    </submittedName>
</protein>
<organism evidence="2 3">
    <name type="scientific">Vitis vinifera</name>
    <name type="common">Grape</name>
    <dbReference type="NCBI Taxonomy" id="29760"/>
    <lineage>
        <taxon>Eukaryota</taxon>
        <taxon>Viridiplantae</taxon>
        <taxon>Streptophyta</taxon>
        <taxon>Embryophyta</taxon>
        <taxon>Tracheophyta</taxon>
        <taxon>Spermatophyta</taxon>
        <taxon>Magnoliopsida</taxon>
        <taxon>eudicotyledons</taxon>
        <taxon>Gunneridae</taxon>
        <taxon>Pentapetalae</taxon>
        <taxon>rosids</taxon>
        <taxon>Vitales</taxon>
        <taxon>Vitaceae</taxon>
        <taxon>Viteae</taxon>
        <taxon>Vitis</taxon>
    </lineage>
</organism>
<dbReference type="Proteomes" id="UP000009183">
    <property type="component" value="Chromosome 18"/>
</dbReference>
<proteinExistence type="predicted"/>
<dbReference type="EMBL" id="FN594970">
    <property type="protein sequence ID" value="CCB44964.1"/>
    <property type="molecule type" value="Genomic_DNA"/>
</dbReference>
<evidence type="ECO:0000313" key="2">
    <source>
        <dbReference type="EMBL" id="CCB44964.1"/>
    </source>
</evidence>
<evidence type="ECO:0000256" key="1">
    <source>
        <dbReference type="SAM" id="MobiDB-lite"/>
    </source>
</evidence>
<reference evidence="3" key="1">
    <citation type="journal article" date="2007" name="Nature">
        <title>The grapevine genome sequence suggests ancestral hexaploidization in major angiosperm phyla.</title>
        <authorList>
            <consortium name="The French-Italian Public Consortium for Grapevine Genome Characterization."/>
            <person name="Jaillon O."/>
            <person name="Aury J.-M."/>
            <person name="Noel B."/>
            <person name="Policriti A."/>
            <person name="Clepet C."/>
            <person name="Casagrande A."/>
            <person name="Choisne N."/>
            <person name="Aubourg S."/>
            <person name="Vitulo N."/>
            <person name="Jubin C."/>
            <person name="Vezzi A."/>
            <person name="Legeai F."/>
            <person name="Hugueney P."/>
            <person name="Dasilva C."/>
            <person name="Horner D."/>
            <person name="Mica E."/>
            <person name="Jublot D."/>
            <person name="Poulain J."/>
            <person name="Bruyere C."/>
            <person name="Billault A."/>
            <person name="Segurens B."/>
            <person name="Gouyvenoux M."/>
            <person name="Ugarte E."/>
            <person name="Cattonaro F."/>
            <person name="Anthouard V."/>
            <person name="Vico V."/>
            <person name="Del Fabbro C."/>
            <person name="Alaux M."/>
            <person name="Di Gaspero G."/>
            <person name="Dumas V."/>
            <person name="Felice N."/>
            <person name="Paillard S."/>
            <person name="Juman I."/>
            <person name="Moroldo M."/>
            <person name="Scalabrin S."/>
            <person name="Canaguier A."/>
            <person name="Le Clainche I."/>
            <person name="Malacrida G."/>
            <person name="Durand E."/>
            <person name="Pesole G."/>
            <person name="Laucou V."/>
            <person name="Chatelet P."/>
            <person name="Merdinoglu D."/>
            <person name="Delledonne M."/>
            <person name="Pezzotti M."/>
            <person name="Lecharny A."/>
            <person name="Scarpelli C."/>
            <person name="Artiguenave F."/>
            <person name="Pe M.E."/>
            <person name="Valle G."/>
            <person name="Morgante M."/>
            <person name="Caboche M."/>
            <person name="Adam-Blondon A.-F."/>
            <person name="Weissenbach J."/>
            <person name="Quetier F."/>
            <person name="Wincker P."/>
        </authorList>
    </citation>
    <scope>NUCLEOTIDE SEQUENCE [LARGE SCALE GENOMIC DNA]</scope>
    <source>
        <strain evidence="3">cv. Pinot noir / PN40024</strain>
    </source>
</reference>
<sequence>MESSFEGSGQSFWMACTEWDPKTEN</sequence>